<dbReference type="SUPFAM" id="SSF82199">
    <property type="entry name" value="SET domain"/>
    <property type="match status" value="1"/>
</dbReference>
<accession>A0A7M7N9K5</accession>
<evidence type="ECO:0000313" key="3">
    <source>
        <dbReference type="Proteomes" id="UP000007110"/>
    </source>
</evidence>
<dbReference type="InterPro" id="IPR051760">
    <property type="entry name" value="KMT5A"/>
</dbReference>
<evidence type="ECO:0000259" key="1">
    <source>
        <dbReference type="Pfam" id="PF00856"/>
    </source>
</evidence>
<sequence>MQITIGKASCTEQLTTTERDTSCNLFEIMERSRRRVSPEQVAKKWCQISQDQSGFQKKYINQYIGYGLFATRDFSKGDFLLEYRGVHRPDTAAETDDVDNTYVFEYRHNGKDMLIDATCPNSCLARYINDCHKDPTPL</sequence>
<dbReference type="Gene3D" id="2.170.270.10">
    <property type="entry name" value="SET domain"/>
    <property type="match status" value="1"/>
</dbReference>
<dbReference type="OrthoDB" id="16287at2759"/>
<organism evidence="2 3">
    <name type="scientific">Strongylocentrotus purpuratus</name>
    <name type="common">Purple sea urchin</name>
    <dbReference type="NCBI Taxonomy" id="7668"/>
    <lineage>
        <taxon>Eukaryota</taxon>
        <taxon>Metazoa</taxon>
        <taxon>Echinodermata</taxon>
        <taxon>Eleutherozoa</taxon>
        <taxon>Echinozoa</taxon>
        <taxon>Echinoidea</taxon>
        <taxon>Euechinoidea</taxon>
        <taxon>Echinacea</taxon>
        <taxon>Camarodonta</taxon>
        <taxon>Echinidea</taxon>
        <taxon>Strongylocentrotidae</taxon>
        <taxon>Strongylocentrotus</taxon>
    </lineage>
</organism>
<dbReference type="PANTHER" id="PTHR46167">
    <property type="entry name" value="N-LYSINE METHYLTRANSFERASE KMT5A"/>
    <property type="match status" value="1"/>
</dbReference>
<feature type="domain" description="SET" evidence="1">
    <location>
        <begin position="65"/>
        <end position="132"/>
    </location>
</feature>
<keyword evidence="3" id="KW-1185">Reference proteome</keyword>
<dbReference type="PANTHER" id="PTHR46167:SF1">
    <property type="entry name" value="N-LYSINE METHYLTRANSFERASE KMT5A"/>
    <property type="match status" value="1"/>
</dbReference>
<dbReference type="InParanoid" id="A0A7M7N9K5"/>
<protein>
    <recommendedName>
        <fullName evidence="1">SET domain-containing protein</fullName>
    </recommendedName>
</protein>
<dbReference type="EnsemblMetazoa" id="XM_030976642">
    <property type="protein sequence ID" value="XP_030832502"/>
    <property type="gene ID" value="LOC105441195"/>
</dbReference>
<dbReference type="AlphaFoldDB" id="A0A7M7N9K5"/>
<reference evidence="2" key="2">
    <citation type="submission" date="2021-01" db="UniProtKB">
        <authorList>
            <consortium name="EnsemblMetazoa"/>
        </authorList>
    </citation>
    <scope>IDENTIFICATION</scope>
</reference>
<dbReference type="InterPro" id="IPR001214">
    <property type="entry name" value="SET_dom"/>
</dbReference>
<dbReference type="RefSeq" id="XP_030832502.1">
    <property type="nucleotide sequence ID" value="XM_030976642.1"/>
</dbReference>
<dbReference type="Proteomes" id="UP000007110">
    <property type="component" value="Unassembled WGS sequence"/>
</dbReference>
<reference evidence="3" key="1">
    <citation type="submission" date="2015-02" db="EMBL/GenBank/DDBJ databases">
        <title>Genome sequencing for Strongylocentrotus purpuratus.</title>
        <authorList>
            <person name="Murali S."/>
            <person name="Liu Y."/>
            <person name="Vee V."/>
            <person name="English A."/>
            <person name="Wang M."/>
            <person name="Skinner E."/>
            <person name="Han Y."/>
            <person name="Muzny D.M."/>
            <person name="Worley K.C."/>
            <person name="Gibbs R.A."/>
        </authorList>
    </citation>
    <scope>NUCLEOTIDE SEQUENCE</scope>
</reference>
<dbReference type="GeneID" id="105441195"/>
<name>A0A7M7N9K5_STRPU</name>
<dbReference type="KEGG" id="spu:105441195"/>
<dbReference type="Pfam" id="PF00856">
    <property type="entry name" value="SET"/>
    <property type="match status" value="1"/>
</dbReference>
<dbReference type="InterPro" id="IPR046341">
    <property type="entry name" value="SET_dom_sf"/>
</dbReference>
<proteinExistence type="predicted"/>
<evidence type="ECO:0000313" key="2">
    <source>
        <dbReference type="EnsemblMetazoa" id="XP_030832502"/>
    </source>
</evidence>